<dbReference type="PANTHER" id="PTHR48078">
    <property type="entry name" value="THREONINE DEHYDRATASE, MITOCHONDRIAL-RELATED"/>
    <property type="match status" value="1"/>
</dbReference>
<feature type="compositionally biased region" description="Polar residues" evidence="4">
    <location>
        <begin position="127"/>
        <end position="139"/>
    </location>
</feature>
<dbReference type="AlphaFoldDB" id="A0A8S4B0X1"/>
<reference evidence="5" key="1">
    <citation type="submission" date="2021-05" db="EMBL/GenBank/DDBJ databases">
        <authorList>
            <person name="Tigano A."/>
        </authorList>
    </citation>
    <scope>NUCLEOTIDE SEQUENCE</scope>
</reference>
<keyword evidence="3" id="KW-0456">Lyase</keyword>
<name>A0A8S4B0X1_9TELE</name>
<evidence type="ECO:0000256" key="2">
    <source>
        <dbReference type="ARBA" id="ARBA00022898"/>
    </source>
</evidence>
<protein>
    <submittedName>
        <fullName evidence="5">(Atlantic silverside) hypothetical protein</fullName>
    </submittedName>
</protein>
<organism evidence="5 6">
    <name type="scientific">Menidia menidia</name>
    <name type="common">Atlantic silverside</name>
    <dbReference type="NCBI Taxonomy" id="238744"/>
    <lineage>
        <taxon>Eukaryota</taxon>
        <taxon>Metazoa</taxon>
        <taxon>Chordata</taxon>
        <taxon>Craniata</taxon>
        <taxon>Vertebrata</taxon>
        <taxon>Euteleostomi</taxon>
        <taxon>Actinopterygii</taxon>
        <taxon>Neopterygii</taxon>
        <taxon>Teleostei</taxon>
        <taxon>Neoteleostei</taxon>
        <taxon>Acanthomorphata</taxon>
        <taxon>Ovalentaria</taxon>
        <taxon>Atherinomorphae</taxon>
        <taxon>Atheriniformes</taxon>
        <taxon>Atherinopsidae</taxon>
        <taxon>Menidiinae</taxon>
        <taxon>Menidia</taxon>
    </lineage>
</organism>
<dbReference type="GO" id="GO:0009097">
    <property type="term" value="P:isoleucine biosynthetic process"/>
    <property type="evidence" value="ECO:0007669"/>
    <property type="project" value="TreeGrafter"/>
</dbReference>
<feature type="region of interest" description="Disordered" evidence="4">
    <location>
        <begin position="123"/>
        <end position="154"/>
    </location>
</feature>
<dbReference type="GO" id="GO:0003941">
    <property type="term" value="F:L-serine ammonia-lyase activity"/>
    <property type="evidence" value="ECO:0007669"/>
    <property type="project" value="TreeGrafter"/>
</dbReference>
<dbReference type="PANTHER" id="PTHR48078:SF14">
    <property type="entry name" value="L-SERINE AMMONIA-LYASE"/>
    <property type="match status" value="1"/>
</dbReference>
<evidence type="ECO:0000256" key="1">
    <source>
        <dbReference type="ARBA" id="ARBA00001933"/>
    </source>
</evidence>
<dbReference type="InterPro" id="IPR050147">
    <property type="entry name" value="Ser/Thr_Dehydratase"/>
</dbReference>
<evidence type="ECO:0000313" key="6">
    <source>
        <dbReference type="Proteomes" id="UP000677803"/>
    </source>
</evidence>
<gene>
    <name evidence="5" type="ORF">MMEN_LOCUS11509</name>
</gene>
<comment type="cofactor">
    <cofactor evidence="1">
        <name>pyridoxal 5'-phosphate</name>
        <dbReference type="ChEBI" id="CHEBI:597326"/>
    </cofactor>
</comment>
<keyword evidence="2" id="KW-0663">Pyridoxal phosphate</keyword>
<dbReference type="OrthoDB" id="4418812at2759"/>
<feature type="non-terminal residue" evidence="5">
    <location>
        <position position="154"/>
    </location>
</feature>
<sequence>MHQSLLRGAPVEMDARSVASGLAPPSAGLLPFRLCERFGAGVVLVSEQQLRAAVASLFSAGRLPFRLCARFGAGVVLVSEQQLRAAVASLFSAGLVVEPSGAAAFAAIANDRIPELEGGAWSACSAEGTSGRKNSPTSENAREEGLKLGKTPLN</sequence>
<dbReference type="GO" id="GO:0006567">
    <property type="term" value="P:L-threonine catabolic process"/>
    <property type="evidence" value="ECO:0007669"/>
    <property type="project" value="TreeGrafter"/>
</dbReference>
<proteinExistence type="predicted"/>
<dbReference type="EMBL" id="CAJRST010011113">
    <property type="protein sequence ID" value="CAG5927709.1"/>
    <property type="molecule type" value="Genomic_DNA"/>
</dbReference>
<evidence type="ECO:0000256" key="4">
    <source>
        <dbReference type="SAM" id="MobiDB-lite"/>
    </source>
</evidence>
<dbReference type="Proteomes" id="UP000677803">
    <property type="component" value="Unassembled WGS sequence"/>
</dbReference>
<keyword evidence="6" id="KW-1185">Reference proteome</keyword>
<evidence type="ECO:0000313" key="5">
    <source>
        <dbReference type="EMBL" id="CAG5927709.1"/>
    </source>
</evidence>
<accession>A0A8S4B0X1</accession>
<dbReference type="GO" id="GO:0004794">
    <property type="term" value="F:threonine deaminase activity"/>
    <property type="evidence" value="ECO:0007669"/>
    <property type="project" value="TreeGrafter"/>
</dbReference>
<dbReference type="SUPFAM" id="SSF53686">
    <property type="entry name" value="Tryptophan synthase beta subunit-like PLP-dependent enzymes"/>
    <property type="match status" value="1"/>
</dbReference>
<comment type="caution">
    <text evidence="5">The sequence shown here is derived from an EMBL/GenBank/DDBJ whole genome shotgun (WGS) entry which is preliminary data.</text>
</comment>
<evidence type="ECO:0000256" key="3">
    <source>
        <dbReference type="ARBA" id="ARBA00023239"/>
    </source>
</evidence>
<dbReference type="GO" id="GO:0006565">
    <property type="term" value="P:L-serine catabolic process"/>
    <property type="evidence" value="ECO:0007669"/>
    <property type="project" value="TreeGrafter"/>
</dbReference>
<dbReference type="Gene3D" id="3.40.50.1100">
    <property type="match status" value="2"/>
</dbReference>
<dbReference type="InterPro" id="IPR036052">
    <property type="entry name" value="TrpB-like_PALP_sf"/>
</dbReference>